<name>A0ABW3ICK7_9FLAO</name>
<dbReference type="Proteomes" id="UP001597100">
    <property type="component" value="Unassembled WGS sequence"/>
</dbReference>
<proteinExistence type="predicted"/>
<gene>
    <name evidence="1" type="ORF">ACFQ1G_01480</name>
</gene>
<sequence length="168" mass="19686">MKFKSIIVFLFFNLTAFSQDITVKEIDNYIGSVDSNSSLNLKEYNWSEITGSHIDHGATLKIWKLEGEIVKIEEQFGASYGRYTRLTYLKNNKPIKGIETEENFKFKNDEIDYSNLNIQFKMEIYVTKFNDLIGEYEFDVIEKGKRMATDPYCDLNSFFTIMDEIDNL</sequence>
<organism evidence="1 2">
    <name type="scientific">Salinimicrobium gaetbulicola</name>
    <dbReference type="NCBI Taxonomy" id="999702"/>
    <lineage>
        <taxon>Bacteria</taxon>
        <taxon>Pseudomonadati</taxon>
        <taxon>Bacteroidota</taxon>
        <taxon>Flavobacteriia</taxon>
        <taxon>Flavobacteriales</taxon>
        <taxon>Flavobacteriaceae</taxon>
        <taxon>Salinimicrobium</taxon>
    </lineage>
</organism>
<reference evidence="2" key="1">
    <citation type="journal article" date="2019" name="Int. J. Syst. Evol. Microbiol.">
        <title>The Global Catalogue of Microorganisms (GCM) 10K type strain sequencing project: providing services to taxonomists for standard genome sequencing and annotation.</title>
        <authorList>
            <consortium name="The Broad Institute Genomics Platform"/>
            <consortium name="The Broad Institute Genome Sequencing Center for Infectious Disease"/>
            <person name="Wu L."/>
            <person name="Ma J."/>
        </authorList>
    </citation>
    <scope>NUCLEOTIDE SEQUENCE [LARGE SCALE GENOMIC DNA]</scope>
    <source>
        <strain evidence="2">CCUG 60898</strain>
    </source>
</reference>
<keyword evidence="2" id="KW-1185">Reference proteome</keyword>
<evidence type="ECO:0000313" key="2">
    <source>
        <dbReference type="Proteomes" id="UP001597100"/>
    </source>
</evidence>
<protein>
    <recommendedName>
        <fullName evidence="3">DUF4468 domain-containing protein</fullName>
    </recommendedName>
</protein>
<dbReference type="RefSeq" id="WP_380736467.1">
    <property type="nucleotide sequence ID" value="NZ_JBHTJP010000031.1"/>
</dbReference>
<evidence type="ECO:0000313" key="1">
    <source>
        <dbReference type="EMBL" id="MFD0975450.1"/>
    </source>
</evidence>
<evidence type="ECO:0008006" key="3">
    <source>
        <dbReference type="Google" id="ProtNLM"/>
    </source>
</evidence>
<dbReference type="EMBL" id="JBHTJP010000031">
    <property type="protein sequence ID" value="MFD0975450.1"/>
    <property type="molecule type" value="Genomic_DNA"/>
</dbReference>
<accession>A0ABW3ICK7</accession>
<comment type="caution">
    <text evidence="1">The sequence shown here is derived from an EMBL/GenBank/DDBJ whole genome shotgun (WGS) entry which is preliminary data.</text>
</comment>